<dbReference type="EMBL" id="HACG01036724">
    <property type="protein sequence ID" value="CEK83589.1"/>
    <property type="molecule type" value="Transcribed_RNA"/>
</dbReference>
<name>A0A0B7ARC6_9EUPU</name>
<proteinExistence type="predicted"/>
<accession>A0A0B7ARC6</accession>
<protein>
    <submittedName>
        <fullName evidence="1">Uncharacterized protein</fullName>
    </submittedName>
</protein>
<organism evidence="1">
    <name type="scientific">Arion vulgaris</name>
    <dbReference type="NCBI Taxonomy" id="1028688"/>
    <lineage>
        <taxon>Eukaryota</taxon>
        <taxon>Metazoa</taxon>
        <taxon>Spiralia</taxon>
        <taxon>Lophotrochozoa</taxon>
        <taxon>Mollusca</taxon>
        <taxon>Gastropoda</taxon>
        <taxon>Heterobranchia</taxon>
        <taxon>Euthyneura</taxon>
        <taxon>Panpulmonata</taxon>
        <taxon>Eupulmonata</taxon>
        <taxon>Stylommatophora</taxon>
        <taxon>Helicina</taxon>
        <taxon>Arionoidea</taxon>
        <taxon>Arionidae</taxon>
        <taxon>Arion</taxon>
    </lineage>
</organism>
<gene>
    <name evidence="1" type="primary">ORF137874</name>
</gene>
<evidence type="ECO:0000313" key="1">
    <source>
        <dbReference type="EMBL" id="CEK83589.1"/>
    </source>
</evidence>
<dbReference type="AlphaFoldDB" id="A0A0B7ARC6"/>
<reference evidence="1" key="1">
    <citation type="submission" date="2014-12" db="EMBL/GenBank/DDBJ databases">
        <title>Insight into the proteome of Arion vulgaris.</title>
        <authorList>
            <person name="Aradska J."/>
            <person name="Bulat T."/>
            <person name="Smidak R."/>
            <person name="Sarate P."/>
            <person name="Gangsoo J."/>
            <person name="Sialana F."/>
            <person name="Bilban M."/>
            <person name="Lubec G."/>
        </authorList>
    </citation>
    <scope>NUCLEOTIDE SEQUENCE</scope>
    <source>
        <tissue evidence="1">Skin</tissue>
    </source>
</reference>
<sequence>MNVYRDQVAFTRSIAATLASLFHLDLDEHFSNFVTKPELSADIVTAVTQTESEMNMVKCGTDITFSLLLLQVVSSLTSDLELLCSTCNLTDVYMNSARYTCLCQIVYTAKMLLILFDREEIWQCRNTFRENFSQLGSVVLRVCTELQLGNSLTC</sequence>